<dbReference type="PANTHER" id="PTHR46467">
    <property type="entry name" value="TETHER CONTAINING UBX DOMAIN FOR GLUT4"/>
    <property type="match status" value="1"/>
</dbReference>
<dbReference type="STRING" id="1328760.A0A161TQJ3"/>
<dbReference type="CDD" id="cd01767">
    <property type="entry name" value="UBX"/>
    <property type="match status" value="1"/>
</dbReference>
<dbReference type="AlphaFoldDB" id="A0A161TQJ3"/>
<evidence type="ECO:0000313" key="4">
    <source>
        <dbReference type="Proteomes" id="UP000076632"/>
    </source>
</evidence>
<dbReference type="GO" id="GO:0012506">
    <property type="term" value="C:vesicle membrane"/>
    <property type="evidence" value="ECO:0007669"/>
    <property type="project" value="TreeGrafter"/>
</dbReference>
<protein>
    <submittedName>
        <fullName evidence="3">Putative UBX domain protein</fullName>
    </submittedName>
</protein>
<dbReference type="PANTHER" id="PTHR46467:SF1">
    <property type="entry name" value="TETHER CONTAINING UBX DOMAIN FOR GLUT4"/>
    <property type="match status" value="1"/>
</dbReference>
<dbReference type="InterPro" id="IPR029071">
    <property type="entry name" value="Ubiquitin-like_domsf"/>
</dbReference>
<dbReference type="RefSeq" id="XP_018190171.1">
    <property type="nucleotide sequence ID" value="XM_018334924.1"/>
</dbReference>
<dbReference type="InterPro" id="IPR059238">
    <property type="entry name" value="UBX1_UBXN9"/>
</dbReference>
<dbReference type="Proteomes" id="UP000076632">
    <property type="component" value="Unassembled WGS sequence"/>
</dbReference>
<dbReference type="SUPFAM" id="SSF54236">
    <property type="entry name" value="Ubiquitin-like"/>
    <property type="match status" value="2"/>
</dbReference>
<dbReference type="Gene3D" id="3.10.20.90">
    <property type="entry name" value="Phosphatidylinositol 3-kinase Catalytic Subunit, Chain A, domain 1"/>
    <property type="match status" value="2"/>
</dbReference>
<evidence type="ECO:0000313" key="3">
    <source>
        <dbReference type="EMBL" id="KZF24616.1"/>
    </source>
</evidence>
<organism evidence="3 4">
    <name type="scientific">Xylona heveae (strain CBS 132557 / TC161)</name>
    <dbReference type="NCBI Taxonomy" id="1328760"/>
    <lineage>
        <taxon>Eukaryota</taxon>
        <taxon>Fungi</taxon>
        <taxon>Dikarya</taxon>
        <taxon>Ascomycota</taxon>
        <taxon>Pezizomycotina</taxon>
        <taxon>Xylonomycetes</taxon>
        <taxon>Xylonales</taxon>
        <taxon>Xylonaceae</taxon>
        <taxon>Xylona</taxon>
    </lineage>
</organism>
<dbReference type="InParanoid" id="A0A161TQJ3"/>
<feature type="domain" description="UBX" evidence="2">
    <location>
        <begin position="382"/>
        <end position="462"/>
    </location>
</feature>
<dbReference type="EMBL" id="KV407456">
    <property type="protein sequence ID" value="KZF24616.1"/>
    <property type="molecule type" value="Genomic_DNA"/>
</dbReference>
<dbReference type="InterPro" id="IPR021569">
    <property type="entry name" value="TUG-UBL1"/>
</dbReference>
<name>A0A161TQJ3_XYLHT</name>
<feature type="compositionally biased region" description="Low complexity" evidence="1">
    <location>
        <begin position="510"/>
        <end position="521"/>
    </location>
</feature>
<feature type="compositionally biased region" description="Low complexity" evidence="1">
    <location>
        <begin position="224"/>
        <end position="234"/>
    </location>
</feature>
<dbReference type="GO" id="GO:0005737">
    <property type="term" value="C:cytoplasm"/>
    <property type="evidence" value="ECO:0007669"/>
    <property type="project" value="TreeGrafter"/>
</dbReference>
<accession>A0A161TQJ3</accession>
<gene>
    <name evidence="3" type="ORF">L228DRAFT_266937</name>
</gene>
<keyword evidence="4" id="KW-1185">Reference proteome</keyword>
<evidence type="ECO:0000256" key="1">
    <source>
        <dbReference type="SAM" id="MobiDB-lite"/>
    </source>
</evidence>
<reference evidence="3 4" key="1">
    <citation type="journal article" date="2016" name="Fungal Biol.">
        <title>The genome of Xylona heveae provides a window into fungal endophytism.</title>
        <authorList>
            <person name="Gazis R."/>
            <person name="Kuo A."/>
            <person name="Riley R."/>
            <person name="LaButti K."/>
            <person name="Lipzen A."/>
            <person name="Lin J."/>
            <person name="Amirebrahimi M."/>
            <person name="Hesse C.N."/>
            <person name="Spatafora J.W."/>
            <person name="Henrissat B."/>
            <person name="Hainaut M."/>
            <person name="Grigoriev I.V."/>
            <person name="Hibbett D.S."/>
        </authorList>
    </citation>
    <scope>NUCLEOTIDE SEQUENCE [LARGE SCALE GENOMIC DNA]</scope>
    <source>
        <strain evidence="3 4">TC161</strain>
    </source>
</reference>
<dbReference type="PROSITE" id="PS50033">
    <property type="entry name" value="UBX"/>
    <property type="match status" value="1"/>
</dbReference>
<dbReference type="FunCoup" id="A0A161TQJ3">
    <property type="interactions" value="33"/>
</dbReference>
<dbReference type="GO" id="GO:0005634">
    <property type="term" value="C:nucleus"/>
    <property type="evidence" value="ECO:0007669"/>
    <property type="project" value="TreeGrafter"/>
</dbReference>
<evidence type="ECO:0000259" key="2">
    <source>
        <dbReference type="PROSITE" id="PS50033"/>
    </source>
</evidence>
<feature type="compositionally biased region" description="Basic and acidic residues" evidence="1">
    <location>
        <begin position="473"/>
        <end position="508"/>
    </location>
</feature>
<dbReference type="InterPro" id="IPR001012">
    <property type="entry name" value="UBX_dom"/>
</dbReference>
<feature type="region of interest" description="Disordered" evidence="1">
    <location>
        <begin position="213"/>
        <end position="245"/>
    </location>
</feature>
<dbReference type="OMA" id="APKYDWG"/>
<feature type="region of interest" description="Disordered" evidence="1">
    <location>
        <begin position="473"/>
        <end position="540"/>
    </location>
</feature>
<dbReference type="Pfam" id="PF00789">
    <property type="entry name" value="UBX"/>
    <property type="match status" value="1"/>
</dbReference>
<dbReference type="Pfam" id="PF11470">
    <property type="entry name" value="TUG-UBL1"/>
    <property type="match status" value="1"/>
</dbReference>
<dbReference type="CDD" id="cd17075">
    <property type="entry name" value="UBX1_UBXN9"/>
    <property type="match status" value="1"/>
</dbReference>
<sequence length="540" mass="58642">MSSHVVVIDSSARRAVVKVTPGKFLTDVLHEACTKFGVDSNQYTLKNNNKTLDLSRTFRLSGLTSGSKLELVLGSKSPSVVSVALQLPESEAKDIPNGRLTDKFPSSTTMWLILRKFESAVAGGAQVTKNFTARGIAQTSTGGSGAGRVYYDRPILNVMGRELSSFTDLQKTLAQLGINSGSALIRLTFKSSDTPLDEAMVDIEQYFKSIEAEDNPQKVDSRGAHASGAAQSQSTPETNENPGISEAIAGVDSSAETAGMEDIIMPDVDSAPDNISGEKRKADEVVEDGLQRGTPEAPQSSEASISQNTIVGPDHRPISVFAAPTSTSPQASHLLYNEGDYEPTVDHAKLHQARLANEAKNRRLLSEAELAAARQAAQQKLDDTAEVELKLRYPDQTQIVSKFTSMDTTSTLYSFVAGTLDQEDQPFALTYSLPRGPKAIPKESNQRLIRDLGLTGRVLVNFVWDENASSEARTRPALKEQFRQQAKDIKVEEPKLLPDDDAEEERRQRASNAAQSRAAANKGTGERKTLPKWLKLPGKK</sequence>
<dbReference type="OrthoDB" id="440781at2759"/>
<proteinExistence type="predicted"/>
<dbReference type="GeneID" id="28900061"/>
<dbReference type="GO" id="GO:0006886">
    <property type="term" value="P:intracellular protein transport"/>
    <property type="evidence" value="ECO:0007669"/>
    <property type="project" value="TreeGrafter"/>
</dbReference>
<dbReference type="CDD" id="cd16105">
    <property type="entry name" value="Ubl_ASPSCR1_like"/>
    <property type="match status" value="1"/>
</dbReference>